<evidence type="ECO:0000313" key="3">
    <source>
        <dbReference type="Proteomes" id="UP000639643"/>
    </source>
</evidence>
<reference evidence="2" key="1">
    <citation type="journal article" date="2020" name="Phytopathology">
        <title>Genome Sequence Resources of Colletotrichum truncatum, C. plurivorum, C. musicola, and C. sojae: Four Species Pathogenic to Soybean (Glycine max).</title>
        <authorList>
            <person name="Rogerio F."/>
            <person name="Boufleur T.R."/>
            <person name="Ciampi-Guillardi M."/>
            <person name="Sukno S.A."/>
            <person name="Thon M.R."/>
            <person name="Massola Junior N.S."/>
            <person name="Baroncelli R."/>
        </authorList>
    </citation>
    <scope>NUCLEOTIDE SEQUENCE</scope>
    <source>
        <strain evidence="2">LFN0074</strain>
    </source>
</reference>
<evidence type="ECO:0000313" key="2">
    <source>
        <dbReference type="EMBL" id="KAF6788204.1"/>
    </source>
</evidence>
<feature type="compositionally biased region" description="Polar residues" evidence="1">
    <location>
        <begin position="1"/>
        <end position="22"/>
    </location>
</feature>
<dbReference type="OrthoDB" id="4773641at2759"/>
<evidence type="ECO:0000256" key="1">
    <source>
        <dbReference type="SAM" id="MobiDB-lite"/>
    </source>
</evidence>
<feature type="region of interest" description="Disordered" evidence="1">
    <location>
        <begin position="72"/>
        <end position="135"/>
    </location>
</feature>
<keyword evidence="3" id="KW-1185">Reference proteome</keyword>
<organism evidence="2 3">
    <name type="scientific">Colletotrichum musicola</name>
    <dbReference type="NCBI Taxonomy" id="2175873"/>
    <lineage>
        <taxon>Eukaryota</taxon>
        <taxon>Fungi</taxon>
        <taxon>Dikarya</taxon>
        <taxon>Ascomycota</taxon>
        <taxon>Pezizomycotina</taxon>
        <taxon>Sordariomycetes</taxon>
        <taxon>Hypocreomycetidae</taxon>
        <taxon>Glomerellales</taxon>
        <taxon>Glomerellaceae</taxon>
        <taxon>Colletotrichum</taxon>
        <taxon>Colletotrichum orchidearum species complex</taxon>
    </lineage>
</organism>
<dbReference type="AlphaFoldDB" id="A0A8H6MIM0"/>
<sequence>MASTPPQGPTDSSLSVQAHQNQISSASIMTTASSRSISTAPTGVKSDIENTNTINVTVNGACTLFKSLQHTENSSTIETRRSSSISPSGPSPWAAQGISESSPFSPSLQPKLAASSEPPPEIEGTETGLTVSPFESLPIPTSTTLAGYGECFDIVARWISDAYDLLRSRLKRTMPFKKRRRVRRLLDEDVKTQKSDYLVNNTSLIRALTNIQVTMNHDGNSTTTTCQHIYSALCTLWDHLHQVMSALEAMASTDTSQDRLDVPEAKKRIEELIRVLGQKLEDFKKFAQLVKDDSSSGLPPHPTTPEDTEAEKLNLKKLSVEVQVSTLFNQFLRRACSESCHESHWAYFSLEAELSNSDCYESSTGNEDNVWKCHMAFKSSTKKKGSLIWLRAKSTVGTLDQLSPTPLRASPRPSSEIPHTLPATDHEAQRSNPKKRRAASTPPGSPRKFQKTRPTQNSRRISEPAPHSTSYLSLGTQVCPETLGYNDSSTHLVMNMVDENGFDHQLLCLPKDERPRDEDKISEPITLSAILESSNTRLWILQLSRLIAEAVLRFDLRNSDDSMADSVVFYKSSKHDLTPFMELEIRKSDLATNVVDDERYVAQHLSQRLLDLGMILLRLGLLEKLKPRSLLKEDKLRSFVREKASDVCGNMGNAYSGVIKSCIKLSEKCEEPAYRGEGFKGTYYGSVLKPLRALEERFSLFCNK</sequence>
<feature type="compositionally biased region" description="Low complexity" evidence="1">
    <location>
        <begin position="74"/>
        <end position="88"/>
    </location>
</feature>
<dbReference type="Proteomes" id="UP000639643">
    <property type="component" value="Unassembled WGS sequence"/>
</dbReference>
<protein>
    <submittedName>
        <fullName evidence="2">Uncharacterized protein</fullName>
    </submittedName>
</protein>
<feature type="compositionally biased region" description="Polar residues" evidence="1">
    <location>
        <begin position="98"/>
        <end position="108"/>
    </location>
</feature>
<dbReference type="EMBL" id="WIGM01001828">
    <property type="protein sequence ID" value="KAF6788204.1"/>
    <property type="molecule type" value="Genomic_DNA"/>
</dbReference>
<comment type="caution">
    <text evidence="2">The sequence shown here is derived from an EMBL/GenBank/DDBJ whole genome shotgun (WGS) entry which is preliminary data.</text>
</comment>
<feature type="region of interest" description="Disordered" evidence="1">
    <location>
        <begin position="400"/>
        <end position="473"/>
    </location>
</feature>
<name>A0A8H6MIM0_9PEZI</name>
<feature type="compositionally biased region" description="Low complexity" evidence="1">
    <location>
        <begin position="23"/>
        <end position="40"/>
    </location>
</feature>
<proteinExistence type="predicted"/>
<accession>A0A8H6MIM0</accession>
<gene>
    <name evidence="2" type="ORF">CMUS01_16407</name>
</gene>
<feature type="region of interest" description="Disordered" evidence="1">
    <location>
        <begin position="1"/>
        <end position="47"/>
    </location>
</feature>